<evidence type="ECO:0000313" key="3">
    <source>
        <dbReference type="Proteomes" id="UP000003963"/>
    </source>
</evidence>
<feature type="compositionally biased region" description="Basic residues" evidence="1">
    <location>
        <begin position="424"/>
        <end position="439"/>
    </location>
</feature>
<dbReference type="STRING" id="457427.SSOG_07312"/>
<feature type="non-terminal residue" evidence="2">
    <location>
        <position position="1"/>
    </location>
</feature>
<evidence type="ECO:0000256" key="1">
    <source>
        <dbReference type="SAM" id="MobiDB-lite"/>
    </source>
</evidence>
<dbReference type="HOGENOM" id="CLU_624919_0_0_11"/>
<sequence>AHELSDRARGGRGRHGLPRPRSRGPGRLLAAPAGRRRRHHGRSRGAVGPGRCSRRPRRGGAAAWWLPGPGRRFRPRVLRHLAPGSRGDGPAAAAGPRTELDGTGARRCGSGRPARRLGRRLPRRHRRRLRHARPPQRPGHRVPPLAGRTEPRSDRQPGLVPSRSARAQPHRGRGAVLVPGRRPPGVRKPALGNHRVGAGRWRPPESGPGQHTRLRPGGSTVPGRPLPHLRRARQRHRPGRGRRRGRPEAPDGRPRRRRPGALRPAGRRREQRRRWPGPHRARRSGAATAVTGRLRPGGGGTGARAVRGTARHRHQGGRPGRGGSPRNGVRRGPGRRTAPARGLGEDQHRAPGRRRGRHRADQGGAVARARDPPGEPALHPTAPVDPHGAAEAPGERRHQDVARRPAAGRCQLVRPGRHQLPLGGRRKPQRSHRPHRRRR</sequence>
<reference evidence="2 3" key="1">
    <citation type="submission" date="2009-02" db="EMBL/GenBank/DDBJ databases">
        <title>Annotation of Streptomyces hygroscopicus strain ATCC 53653.</title>
        <authorList>
            <consortium name="The Broad Institute Genome Sequencing Platform"/>
            <consortium name="Broad Institute Microbial Sequencing Center"/>
            <person name="Fischbach M."/>
            <person name="Godfrey P."/>
            <person name="Ward D."/>
            <person name="Young S."/>
            <person name="Zeng Q."/>
            <person name="Koehrsen M."/>
            <person name="Alvarado L."/>
            <person name="Berlin A.M."/>
            <person name="Bochicchio J."/>
            <person name="Borenstein D."/>
            <person name="Chapman S.B."/>
            <person name="Chen Z."/>
            <person name="Engels R."/>
            <person name="Freedman E."/>
            <person name="Gellesch M."/>
            <person name="Goldberg J."/>
            <person name="Griggs A."/>
            <person name="Gujja S."/>
            <person name="Heilman E.R."/>
            <person name="Heiman D.I."/>
            <person name="Hepburn T.A."/>
            <person name="Howarth C."/>
            <person name="Jen D."/>
            <person name="Larson L."/>
            <person name="Lewis B."/>
            <person name="Mehta T."/>
            <person name="Park D."/>
            <person name="Pearson M."/>
            <person name="Richards J."/>
            <person name="Roberts A."/>
            <person name="Saif S."/>
            <person name="Shea T.D."/>
            <person name="Shenoy N."/>
            <person name="Sisk P."/>
            <person name="Stolte C."/>
            <person name="Sykes S.N."/>
            <person name="Thomson T."/>
            <person name="Walk T."/>
            <person name="White J."/>
            <person name="Yandava C."/>
            <person name="Straight P."/>
            <person name="Clardy J."/>
            <person name="Hung D."/>
            <person name="Kolter R."/>
            <person name="Mekalanos J."/>
            <person name="Walker S."/>
            <person name="Walsh C.T."/>
            <person name="Wieland-Brown L.C."/>
            <person name="Haas B."/>
            <person name="Nusbaum C."/>
            <person name="Birren B."/>
        </authorList>
    </citation>
    <scope>NUCLEOTIDE SEQUENCE [LARGE SCALE GENOMIC DNA]</scope>
    <source>
        <strain evidence="2 3">ATCC 53653</strain>
    </source>
</reference>
<dbReference type="AlphaFoldDB" id="D9WIU5"/>
<keyword evidence="3" id="KW-1185">Reference proteome</keyword>
<feature type="compositionally biased region" description="Basic residues" evidence="1">
    <location>
        <begin position="10"/>
        <end position="24"/>
    </location>
</feature>
<feature type="region of interest" description="Disordered" evidence="1">
    <location>
        <begin position="1"/>
        <end position="439"/>
    </location>
</feature>
<proteinExistence type="predicted"/>
<dbReference type="Proteomes" id="UP000003963">
    <property type="component" value="Unassembled WGS sequence"/>
</dbReference>
<dbReference type="EMBL" id="GG657754">
    <property type="protein sequence ID" value="EFL27598.1"/>
    <property type="molecule type" value="Genomic_DNA"/>
</dbReference>
<name>D9WIU5_9ACTN</name>
<evidence type="ECO:0000313" key="2">
    <source>
        <dbReference type="EMBL" id="EFL27598.1"/>
    </source>
</evidence>
<gene>
    <name evidence="2" type="ORF">SSOG_07312</name>
</gene>
<accession>D9WIU5</accession>
<feature type="compositionally biased region" description="Basic residues" evidence="1">
    <location>
        <begin position="34"/>
        <end position="43"/>
    </location>
</feature>
<feature type="compositionally biased region" description="Basic residues" evidence="1">
    <location>
        <begin position="113"/>
        <end position="140"/>
    </location>
</feature>
<feature type="compositionally biased region" description="Low complexity" evidence="1">
    <location>
        <begin position="59"/>
        <end position="70"/>
    </location>
</feature>
<protein>
    <submittedName>
        <fullName evidence="2">Polyketide synthase type I</fullName>
    </submittedName>
</protein>
<feature type="compositionally biased region" description="Low complexity" evidence="1">
    <location>
        <begin position="82"/>
        <end position="96"/>
    </location>
</feature>
<feature type="compositionally biased region" description="Basic residues" evidence="1">
    <location>
        <begin position="227"/>
        <end position="245"/>
    </location>
</feature>
<feature type="compositionally biased region" description="Basic residues" evidence="1">
    <location>
        <begin position="254"/>
        <end position="283"/>
    </location>
</feature>
<organism evidence="2 3">
    <name type="scientific">Streptomyces himastatinicus ATCC 53653</name>
    <dbReference type="NCBI Taxonomy" id="457427"/>
    <lineage>
        <taxon>Bacteria</taxon>
        <taxon>Bacillati</taxon>
        <taxon>Actinomycetota</taxon>
        <taxon>Actinomycetes</taxon>
        <taxon>Kitasatosporales</taxon>
        <taxon>Streptomycetaceae</taxon>
        <taxon>Streptomyces</taxon>
        <taxon>Streptomyces violaceusniger group</taxon>
    </lineage>
</organism>
<feature type="compositionally biased region" description="Basic and acidic residues" evidence="1">
    <location>
        <begin position="393"/>
        <end position="403"/>
    </location>
</feature>